<gene>
    <name evidence="1" type="ORF">BLA29_015037</name>
</gene>
<organism evidence="1 2">
    <name type="scientific">Euroglyphus maynei</name>
    <name type="common">Mayne's house dust mite</name>
    <dbReference type="NCBI Taxonomy" id="6958"/>
    <lineage>
        <taxon>Eukaryota</taxon>
        <taxon>Metazoa</taxon>
        <taxon>Ecdysozoa</taxon>
        <taxon>Arthropoda</taxon>
        <taxon>Chelicerata</taxon>
        <taxon>Arachnida</taxon>
        <taxon>Acari</taxon>
        <taxon>Acariformes</taxon>
        <taxon>Sarcoptiformes</taxon>
        <taxon>Astigmata</taxon>
        <taxon>Psoroptidia</taxon>
        <taxon>Analgoidea</taxon>
        <taxon>Pyroglyphidae</taxon>
        <taxon>Pyroglyphinae</taxon>
        <taxon>Euroglyphus</taxon>
    </lineage>
</organism>
<dbReference type="Proteomes" id="UP000194236">
    <property type="component" value="Unassembled WGS sequence"/>
</dbReference>
<dbReference type="EMBL" id="MUJZ01057795">
    <property type="protein sequence ID" value="OTF72124.1"/>
    <property type="molecule type" value="Genomic_DNA"/>
</dbReference>
<keyword evidence="2" id="KW-1185">Reference proteome</keyword>
<reference evidence="1 2" key="1">
    <citation type="submission" date="2017-03" db="EMBL/GenBank/DDBJ databases">
        <title>Genome Survey of Euroglyphus maynei.</title>
        <authorList>
            <person name="Arlian L.G."/>
            <person name="Morgan M.S."/>
            <person name="Rider S.D."/>
        </authorList>
    </citation>
    <scope>NUCLEOTIDE SEQUENCE [LARGE SCALE GENOMIC DNA]</scope>
    <source>
        <strain evidence="1">Arlian Lab</strain>
        <tissue evidence="1">Whole body</tissue>
    </source>
</reference>
<dbReference type="AlphaFoldDB" id="A0A1Y3AWE7"/>
<name>A0A1Y3AWE7_EURMA</name>
<evidence type="ECO:0000313" key="1">
    <source>
        <dbReference type="EMBL" id="OTF72124.1"/>
    </source>
</evidence>
<protein>
    <submittedName>
        <fullName evidence="1">Uncharacterized protein</fullName>
    </submittedName>
</protein>
<proteinExistence type="predicted"/>
<sequence>MFGWSSSSWLWTTGNISKLCRYRSWL</sequence>
<comment type="caution">
    <text evidence="1">The sequence shown here is derived from an EMBL/GenBank/DDBJ whole genome shotgun (WGS) entry which is preliminary data.</text>
</comment>
<evidence type="ECO:0000313" key="2">
    <source>
        <dbReference type="Proteomes" id="UP000194236"/>
    </source>
</evidence>
<accession>A0A1Y3AWE7</accession>